<dbReference type="Proteomes" id="UP000827889">
    <property type="component" value="Chromosome 10"/>
</dbReference>
<dbReference type="Pfam" id="PF01344">
    <property type="entry name" value="Kelch_1"/>
    <property type="match status" value="5"/>
</dbReference>
<dbReference type="InterPro" id="IPR006652">
    <property type="entry name" value="Kelch_1"/>
</dbReference>
<dbReference type="PANTHER" id="PTHR46034:SF7">
    <property type="entry name" value="INFLUENZA VIRUS NS1A-BINDING PROTEIN"/>
    <property type="match status" value="1"/>
</dbReference>
<evidence type="ECO:0000313" key="4">
    <source>
        <dbReference type="RefSeq" id="XP_048127186.1"/>
    </source>
</evidence>
<dbReference type="InterPro" id="IPR013989">
    <property type="entry name" value="Dev_and_cell_death_domain"/>
</dbReference>
<accession>A0ABM3GS64</accession>
<dbReference type="Pfam" id="PF10539">
    <property type="entry name" value="Dev_Cell_Death"/>
    <property type="match status" value="1"/>
</dbReference>
<evidence type="ECO:0000313" key="3">
    <source>
        <dbReference type="RefSeq" id="XP_048127185.1"/>
    </source>
</evidence>
<dbReference type="RefSeq" id="XP_048127185.1">
    <property type="nucleotide sequence ID" value="XM_048271228.1"/>
</dbReference>
<dbReference type="RefSeq" id="XP_048127186.1">
    <property type="nucleotide sequence ID" value="XM_048271229.1"/>
</dbReference>
<dbReference type="PANTHER" id="PTHR46034">
    <property type="match status" value="1"/>
</dbReference>
<dbReference type="SMART" id="SM00767">
    <property type="entry name" value="DCD"/>
    <property type="match status" value="1"/>
</dbReference>
<keyword evidence="2" id="KW-1185">Reference proteome</keyword>
<protein>
    <submittedName>
        <fullName evidence="3 4">Kelch-like protein 3 isoform X1</fullName>
    </submittedName>
</protein>
<dbReference type="InterPro" id="IPR044832">
    <property type="entry name" value="NRP-like"/>
</dbReference>
<dbReference type="SMART" id="SM00612">
    <property type="entry name" value="Kelch"/>
    <property type="match status" value="5"/>
</dbReference>
<dbReference type="Gene3D" id="2.120.10.80">
    <property type="entry name" value="Kelch-type beta propeller"/>
    <property type="match status" value="1"/>
</dbReference>
<evidence type="ECO:0000259" key="1">
    <source>
        <dbReference type="PROSITE" id="PS51222"/>
    </source>
</evidence>
<reference evidence="3 4" key="1">
    <citation type="submission" date="2025-05" db="UniProtKB">
        <authorList>
            <consortium name="RefSeq"/>
        </authorList>
    </citation>
    <scope>IDENTIFICATION</scope>
    <source>
        <tissue evidence="3 4">Leaf</tissue>
    </source>
</reference>
<dbReference type="GeneID" id="115729891"/>
<dbReference type="PROSITE" id="PS51222">
    <property type="entry name" value="DCD"/>
    <property type="match status" value="1"/>
</dbReference>
<dbReference type="SUPFAM" id="SSF117281">
    <property type="entry name" value="Kelch motif"/>
    <property type="match status" value="1"/>
</dbReference>
<feature type="domain" description="DCD" evidence="1">
    <location>
        <begin position="33"/>
        <end position="166"/>
    </location>
</feature>
<evidence type="ECO:0000313" key="2">
    <source>
        <dbReference type="Proteomes" id="UP000827889"/>
    </source>
</evidence>
<proteinExistence type="predicted"/>
<organism evidence="2 4">
    <name type="scientific">Rhodamnia argentea</name>
    <dbReference type="NCBI Taxonomy" id="178133"/>
    <lineage>
        <taxon>Eukaryota</taxon>
        <taxon>Viridiplantae</taxon>
        <taxon>Streptophyta</taxon>
        <taxon>Embryophyta</taxon>
        <taxon>Tracheophyta</taxon>
        <taxon>Spermatophyta</taxon>
        <taxon>Magnoliopsida</taxon>
        <taxon>eudicotyledons</taxon>
        <taxon>Gunneridae</taxon>
        <taxon>Pentapetalae</taxon>
        <taxon>rosids</taxon>
        <taxon>malvids</taxon>
        <taxon>Myrtales</taxon>
        <taxon>Myrtaceae</taxon>
        <taxon>Myrtoideae</taxon>
        <taxon>Myrteae</taxon>
        <taxon>Australasian group</taxon>
        <taxon>Rhodamnia</taxon>
    </lineage>
</organism>
<gene>
    <name evidence="3 4" type="primary">LOC115729891</name>
</gene>
<name>A0ABM3GS64_9MYRT</name>
<sequence length="680" mass="75921">MGTVKNRDTYCGNTPFSPVIPCGVLAHRNLGKNNLGGVIFGCKENNLKECLSKQLFGLPSSHIAYVNHIEPGLPLFLFNYSDRKLHGIFEAASRGQMNIDPYCWSTDVLEKTPYPAQVQIRIRMQCQPLHEDQFKRIIADNYHTYNHFWFELDHAQTSKLISLFASLAIAPSIPQCIIQRRKLSQPLSTEETRGEWEKMKHFTSKAKKLEHSSGRSDSADPYLSVEVDDQLFEGCASMKRDGGDEEDSIIMKLKELALSQEYCDLDMNHCSGGGSSTEGIKSEENSFVEAPVGPEEKKLRDSHSSGDLEEKKLQDIYSSSDYRLTIAQLVQELGELKDFKLEQTQKMIKLEQKLDWAENEICYLRDHCNLLDSLLKSSSHSSVPEEIQSSEELDLDLKDSIIIVGGYDGSSWLSAVYSYFPSHNVVKSLKPMNCIRAYASVAKFKEELFVFGGGDGESWHDTVESYNSAENKWTVQPSLNAKKGSLAGAVSMGKIFALGGGNGQDCFSDVEMLDFDIGKWICTRSMLQKRFALAAVELNGVIYATGGYDGNNYLNSAERFDPREHSWTKIGSLTTKRGCHSLVSLNEQLYALGGFDGNSMVASVEVYDPRLDCWMVGEPMNCARGYSAAAVLNESIYVIGGVKDDEGVVDIVECYKEGQSWHKTIVRDIGQRCFLSAIVL</sequence>
<dbReference type="InterPro" id="IPR015915">
    <property type="entry name" value="Kelch-typ_b-propeller"/>
</dbReference>